<evidence type="ECO:0000256" key="2">
    <source>
        <dbReference type="ARBA" id="ARBA00023002"/>
    </source>
</evidence>
<dbReference type="InterPro" id="IPR001017">
    <property type="entry name" value="DH_E1"/>
</dbReference>
<keyword evidence="3" id="KW-0786">Thiamine pyrophosphate</keyword>
<organism evidence="5 6">
    <name type="scientific">Streptomyces tremellae</name>
    <dbReference type="NCBI Taxonomy" id="1124239"/>
    <lineage>
        <taxon>Bacteria</taxon>
        <taxon>Bacillati</taxon>
        <taxon>Actinomycetota</taxon>
        <taxon>Actinomycetes</taxon>
        <taxon>Kitasatosporales</taxon>
        <taxon>Streptomycetaceae</taxon>
        <taxon>Streptomyces</taxon>
    </lineage>
</organism>
<proteinExistence type="predicted"/>
<keyword evidence="6" id="KW-1185">Reference proteome</keyword>
<gene>
    <name evidence="5" type="primary">pdhA_1</name>
    <name evidence="5" type="ORF">GCM10023082_12350</name>
</gene>
<comment type="caution">
    <text evidence="5">The sequence shown here is derived from an EMBL/GenBank/DDBJ whole genome shotgun (WGS) entry which is preliminary data.</text>
</comment>
<evidence type="ECO:0000256" key="1">
    <source>
        <dbReference type="ARBA" id="ARBA00001964"/>
    </source>
</evidence>
<dbReference type="PANTHER" id="PTHR11516">
    <property type="entry name" value="PYRUVATE DEHYDROGENASE E1 COMPONENT, ALPHA SUBUNIT BACTERIAL AND ORGANELLAR"/>
    <property type="match status" value="1"/>
</dbReference>
<dbReference type="CDD" id="cd02000">
    <property type="entry name" value="TPP_E1_PDC_ADC_BCADC"/>
    <property type="match status" value="1"/>
</dbReference>
<dbReference type="InterPro" id="IPR029061">
    <property type="entry name" value="THDP-binding"/>
</dbReference>
<accession>A0ABP7EC91</accession>
<dbReference type="Pfam" id="PF00676">
    <property type="entry name" value="E1_dh"/>
    <property type="match status" value="1"/>
</dbReference>
<dbReference type="InterPro" id="IPR050642">
    <property type="entry name" value="PDH_E1_Alpha_Subunit"/>
</dbReference>
<dbReference type="PANTHER" id="PTHR11516:SF60">
    <property type="entry name" value="PYRUVATE DEHYDROGENASE E1 COMPONENT SUBUNIT ALPHA"/>
    <property type="match status" value="1"/>
</dbReference>
<evidence type="ECO:0000259" key="4">
    <source>
        <dbReference type="Pfam" id="PF00676"/>
    </source>
</evidence>
<keyword evidence="5" id="KW-0670">Pyruvate</keyword>
<feature type="domain" description="Dehydrogenase E1 component" evidence="4">
    <location>
        <begin position="24"/>
        <end position="320"/>
    </location>
</feature>
<evidence type="ECO:0000256" key="3">
    <source>
        <dbReference type="ARBA" id="ARBA00023052"/>
    </source>
</evidence>
<dbReference type="Gene3D" id="3.40.50.970">
    <property type="match status" value="1"/>
</dbReference>
<evidence type="ECO:0000313" key="6">
    <source>
        <dbReference type="Proteomes" id="UP001499884"/>
    </source>
</evidence>
<comment type="cofactor">
    <cofactor evidence="1">
        <name>thiamine diphosphate</name>
        <dbReference type="ChEBI" id="CHEBI:58937"/>
    </cofactor>
</comment>
<dbReference type="Proteomes" id="UP001499884">
    <property type="component" value="Unassembled WGS sequence"/>
</dbReference>
<evidence type="ECO:0000313" key="5">
    <source>
        <dbReference type="EMBL" id="GAA3716211.1"/>
    </source>
</evidence>
<dbReference type="RefSeq" id="WP_345642246.1">
    <property type="nucleotide sequence ID" value="NZ_BAABEP010000005.1"/>
</dbReference>
<reference evidence="6" key="1">
    <citation type="journal article" date="2019" name="Int. J. Syst. Evol. Microbiol.">
        <title>The Global Catalogue of Microorganisms (GCM) 10K type strain sequencing project: providing services to taxonomists for standard genome sequencing and annotation.</title>
        <authorList>
            <consortium name="The Broad Institute Genomics Platform"/>
            <consortium name="The Broad Institute Genome Sequencing Center for Infectious Disease"/>
            <person name="Wu L."/>
            <person name="Ma J."/>
        </authorList>
    </citation>
    <scope>NUCLEOTIDE SEQUENCE [LARGE SCALE GENOMIC DNA]</scope>
    <source>
        <strain evidence="6">JCM 30846</strain>
    </source>
</reference>
<keyword evidence="2" id="KW-0560">Oxidoreductase</keyword>
<protein>
    <submittedName>
        <fullName evidence="5">Pyruvate dehydrogenase (Acetyl-transferring) E1 component subunit alpha</fullName>
    </submittedName>
</protein>
<dbReference type="EMBL" id="BAABEP010000005">
    <property type="protein sequence ID" value="GAA3716211.1"/>
    <property type="molecule type" value="Genomic_DNA"/>
</dbReference>
<sequence length="335" mass="35062">MSGTADFGTAGFDPAEDGLRALRTMLLIREFERRLPGYAEKKLIRGSTHPSVGMEAVAVGVSMALGPLDSIASNHRGHAHCLARGADPARTLAEILGRADGYCGGKGGSMHIAVRELGILGTNGIVGAGIGLATGAALAARLAGSDEVAVAYFGDGASNQGVLAESLNLAAVWALPTVFVCENNHYAQSAAIERMVAQLRISERGTAYGVPSVDVDGMDLVAVHEAATSAVRRARAGGGPTLIVADTYRYLGHMADDTQIYREPAEVDTWRERDPIAALARRLIAARHLTGDALGRLERDALHAVDAAEAFALASPHPAAESAFRDVYATEGRTR</sequence>
<dbReference type="SUPFAM" id="SSF52518">
    <property type="entry name" value="Thiamin diphosphate-binding fold (THDP-binding)"/>
    <property type="match status" value="1"/>
</dbReference>
<name>A0ABP7EC91_9ACTN</name>